<dbReference type="GO" id="GO:0003700">
    <property type="term" value="F:DNA-binding transcription factor activity"/>
    <property type="evidence" value="ECO:0007669"/>
    <property type="project" value="UniProtKB-UniRule"/>
</dbReference>
<comment type="function">
    <text evidence="9">Transcription factor that binds specifically to a 5'-AA[AG]G-3' consensus core sequence.</text>
</comment>
<dbReference type="Proteomes" id="UP000775213">
    <property type="component" value="Unassembled WGS sequence"/>
</dbReference>
<keyword evidence="7 8" id="KW-0539">Nucleus</keyword>
<sequence length="364" mass="38014">MVFVPHSKLSTRGLVVEERKLSFPGGGRLVSDDAPSPFLYSTSTATTLSPSSSSSTIQPSSSPSPSTASEPPQQKLRCPRCDSSNTKFCYYNNYNLTQPRHFCKTCRRYWTKGGALRNVPIGGGCRKAKPAPIVAGSGKSGGGTKPNKPIPSFDAIARAGFGFEPELFPPSPILWTGPTPPTPPPHTSHLLALLRAGGGAAIRSFEPNPLSSLSSIRIKEEGMMAEPTGVGLGLNGPNLDPLGQFSSAAGMGSLWRNEGQLPYLQLQENSSPFGDAAAAAGIQELYQKLRPQAYCNDQLSMAMSNGWSAPGCSSLATSATLTSSIGGGGGSSNSAVAGVEPAMGGEFGYWNPAFSSWSDMSSTN</sequence>
<evidence type="ECO:0000256" key="5">
    <source>
        <dbReference type="ARBA" id="ARBA00023125"/>
    </source>
</evidence>
<evidence type="ECO:0000313" key="13">
    <source>
        <dbReference type="Proteomes" id="UP000775213"/>
    </source>
</evidence>
<name>A0AAV7G8E1_DENCH</name>
<evidence type="ECO:0000256" key="3">
    <source>
        <dbReference type="ARBA" id="ARBA00022833"/>
    </source>
</evidence>
<organism evidence="12 13">
    <name type="scientific">Dendrobium chrysotoxum</name>
    <name type="common">Orchid</name>
    <dbReference type="NCBI Taxonomy" id="161865"/>
    <lineage>
        <taxon>Eukaryota</taxon>
        <taxon>Viridiplantae</taxon>
        <taxon>Streptophyta</taxon>
        <taxon>Embryophyta</taxon>
        <taxon>Tracheophyta</taxon>
        <taxon>Spermatophyta</taxon>
        <taxon>Magnoliopsida</taxon>
        <taxon>Liliopsida</taxon>
        <taxon>Asparagales</taxon>
        <taxon>Orchidaceae</taxon>
        <taxon>Epidendroideae</taxon>
        <taxon>Malaxideae</taxon>
        <taxon>Dendrobiinae</taxon>
        <taxon>Dendrobium</taxon>
    </lineage>
</organism>
<dbReference type="Pfam" id="PF02701">
    <property type="entry name" value="Zn_ribbon_Dof"/>
    <property type="match status" value="1"/>
</dbReference>
<dbReference type="EMBL" id="JAGFBR010000012">
    <property type="protein sequence ID" value="KAH0458099.1"/>
    <property type="molecule type" value="Genomic_DNA"/>
</dbReference>
<feature type="domain" description="Dof-type" evidence="11">
    <location>
        <begin position="76"/>
        <end position="130"/>
    </location>
</feature>
<keyword evidence="3 9" id="KW-0862">Zinc</keyword>
<gene>
    <name evidence="12" type="ORF">IEQ34_013414</name>
</gene>
<dbReference type="PROSITE" id="PS50884">
    <property type="entry name" value="ZF_DOF_2"/>
    <property type="match status" value="1"/>
</dbReference>
<dbReference type="InterPro" id="IPR003851">
    <property type="entry name" value="Znf_Dof"/>
</dbReference>
<reference evidence="12 13" key="1">
    <citation type="journal article" date="2021" name="Hortic Res">
        <title>Chromosome-scale assembly of the Dendrobium chrysotoxum genome enhances the understanding of orchid evolution.</title>
        <authorList>
            <person name="Zhang Y."/>
            <person name="Zhang G.Q."/>
            <person name="Zhang D."/>
            <person name="Liu X.D."/>
            <person name="Xu X.Y."/>
            <person name="Sun W.H."/>
            <person name="Yu X."/>
            <person name="Zhu X."/>
            <person name="Wang Z.W."/>
            <person name="Zhao X."/>
            <person name="Zhong W.Y."/>
            <person name="Chen H."/>
            <person name="Yin W.L."/>
            <person name="Huang T."/>
            <person name="Niu S.C."/>
            <person name="Liu Z.J."/>
        </authorList>
    </citation>
    <scope>NUCLEOTIDE SEQUENCE [LARGE SCALE GENOMIC DNA]</scope>
    <source>
        <strain evidence="12">Lindl</strain>
    </source>
</reference>
<protein>
    <recommendedName>
        <fullName evidence="9">Dof zinc finger protein</fullName>
    </recommendedName>
</protein>
<comment type="subcellular location">
    <subcellularLocation>
        <location evidence="8 9">Nucleus</location>
    </subcellularLocation>
</comment>
<dbReference type="PROSITE" id="PS01361">
    <property type="entry name" value="ZF_DOF_1"/>
    <property type="match status" value="1"/>
</dbReference>
<evidence type="ECO:0000256" key="6">
    <source>
        <dbReference type="ARBA" id="ARBA00023163"/>
    </source>
</evidence>
<evidence type="ECO:0000256" key="8">
    <source>
        <dbReference type="PROSITE-ProRule" id="PRU00071"/>
    </source>
</evidence>
<feature type="region of interest" description="Disordered" evidence="10">
    <location>
        <begin position="41"/>
        <end position="78"/>
    </location>
</feature>
<dbReference type="GO" id="GO:0008270">
    <property type="term" value="F:zinc ion binding"/>
    <property type="evidence" value="ECO:0007669"/>
    <property type="project" value="UniProtKB-KW"/>
</dbReference>
<keyword evidence="5 8" id="KW-0238">DNA-binding</keyword>
<evidence type="ECO:0000259" key="11">
    <source>
        <dbReference type="PROSITE" id="PS50884"/>
    </source>
</evidence>
<evidence type="ECO:0000256" key="9">
    <source>
        <dbReference type="RuleBase" id="RU369094"/>
    </source>
</evidence>
<evidence type="ECO:0000256" key="1">
    <source>
        <dbReference type="ARBA" id="ARBA00022723"/>
    </source>
</evidence>
<keyword evidence="2 8" id="KW-0863">Zinc-finger</keyword>
<evidence type="ECO:0000256" key="7">
    <source>
        <dbReference type="ARBA" id="ARBA00023242"/>
    </source>
</evidence>
<evidence type="ECO:0000313" key="12">
    <source>
        <dbReference type="EMBL" id="KAH0458099.1"/>
    </source>
</evidence>
<evidence type="ECO:0000256" key="10">
    <source>
        <dbReference type="SAM" id="MobiDB-lite"/>
    </source>
</evidence>
<proteinExistence type="predicted"/>
<dbReference type="PANTHER" id="PTHR31992:SF313">
    <property type="entry name" value="DOF ZINC FINGER PROTEIN DOF5.7"/>
    <property type="match status" value="1"/>
</dbReference>
<keyword evidence="1 9" id="KW-0479">Metal-binding</keyword>
<dbReference type="GO" id="GO:0005634">
    <property type="term" value="C:nucleus"/>
    <property type="evidence" value="ECO:0007669"/>
    <property type="project" value="UniProtKB-SubCell"/>
</dbReference>
<dbReference type="GO" id="GO:0003677">
    <property type="term" value="F:DNA binding"/>
    <property type="evidence" value="ECO:0007669"/>
    <property type="project" value="UniProtKB-UniRule"/>
</dbReference>
<dbReference type="PANTHER" id="PTHR31992">
    <property type="entry name" value="DOF ZINC FINGER PROTEIN DOF1.4-RELATED"/>
    <property type="match status" value="1"/>
</dbReference>
<keyword evidence="13" id="KW-1185">Reference proteome</keyword>
<accession>A0AAV7G8E1</accession>
<feature type="compositionally biased region" description="Low complexity" evidence="10">
    <location>
        <begin position="41"/>
        <end position="72"/>
    </location>
</feature>
<keyword evidence="6 9" id="KW-0804">Transcription</keyword>
<evidence type="ECO:0000256" key="2">
    <source>
        <dbReference type="ARBA" id="ARBA00022771"/>
    </source>
</evidence>
<evidence type="ECO:0000256" key="4">
    <source>
        <dbReference type="ARBA" id="ARBA00023015"/>
    </source>
</evidence>
<dbReference type="InterPro" id="IPR045174">
    <property type="entry name" value="Dof"/>
</dbReference>
<comment type="caution">
    <text evidence="12">The sequence shown here is derived from an EMBL/GenBank/DDBJ whole genome shotgun (WGS) entry which is preliminary data.</text>
</comment>
<dbReference type="AlphaFoldDB" id="A0AAV7G8E1"/>
<keyword evidence="4 9" id="KW-0805">Transcription regulation</keyword>